<organism evidence="2 3">
    <name type="scientific">Rhizophagus irregularis (strain DAOM 181602 / DAOM 197198 / MUCL 43194)</name>
    <name type="common">Arbuscular mycorrhizal fungus</name>
    <name type="synonym">Glomus intraradices</name>
    <dbReference type="NCBI Taxonomy" id="747089"/>
    <lineage>
        <taxon>Eukaryota</taxon>
        <taxon>Fungi</taxon>
        <taxon>Fungi incertae sedis</taxon>
        <taxon>Mucoromycota</taxon>
        <taxon>Glomeromycotina</taxon>
        <taxon>Glomeromycetes</taxon>
        <taxon>Glomerales</taxon>
        <taxon>Glomeraceae</taxon>
        <taxon>Rhizophagus</taxon>
    </lineage>
</organism>
<dbReference type="PROSITE" id="PS50011">
    <property type="entry name" value="PROTEIN_KINASE_DOM"/>
    <property type="match status" value="1"/>
</dbReference>
<dbReference type="PANTHER" id="PTHR44329">
    <property type="entry name" value="SERINE/THREONINE-PROTEIN KINASE TNNI3K-RELATED"/>
    <property type="match status" value="1"/>
</dbReference>
<dbReference type="Proteomes" id="UP000018888">
    <property type="component" value="Unassembled WGS sequence"/>
</dbReference>
<gene>
    <name evidence="2" type="ORF">GLOIN_2v1779846</name>
</gene>
<dbReference type="InterPro" id="IPR001245">
    <property type="entry name" value="Ser-Thr/Tyr_kinase_cat_dom"/>
</dbReference>
<proteinExistence type="predicted"/>
<keyword evidence="3" id="KW-1185">Reference proteome</keyword>
<dbReference type="Pfam" id="PF07714">
    <property type="entry name" value="PK_Tyr_Ser-Thr"/>
    <property type="match status" value="1"/>
</dbReference>
<dbReference type="GO" id="GO:0005524">
    <property type="term" value="F:ATP binding"/>
    <property type="evidence" value="ECO:0007669"/>
    <property type="project" value="InterPro"/>
</dbReference>
<comment type="caution">
    <text evidence="2">The sequence shown here is derived from an EMBL/GenBank/DDBJ whole genome shotgun (WGS) entry which is preliminary data.</text>
</comment>
<dbReference type="SUPFAM" id="SSF56112">
    <property type="entry name" value="Protein kinase-like (PK-like)"/>
    <property type="match status" value="1"/>
</dbReference>
<sequence>MNYTKLDTKYKFKALFSKDLRDEIEEKGVCSNCKSPNTGEDWCNKCDPGQWIPYDRLQDIKPIGKGGYAVIYSATWLDGEPNELHRERIGPITVELKKFKSSLNIMEALTKCNTGSTGLYGITRDPRSKEPIMVLAYAKHKNLRNYLKEKFSTLKWEHKLNILFFVTLNLQVIHGSGCIHKDLHSGNILIGFNDPMFNLGESLNSKLSSLVLPYVAPEILEGEPYTEASDIYSLGIIMTELTTGKPPYGTVPHNDDLTLTICNGLRPRVAKGTPKRYIDLVNQCLDADPQERPSSIELYRIFENWKLKLEDKKPSKIFDEFSEADKLS</sequence>
<dbReference type="InterPro" id="IPR011009">
    <property type="entry name" value="Kinase-like_dom_sf"/>
</dbReference>
<dbReference type="InterPro" id="IPR051681">
    <property type="entry name" value="Ser/Thr_Kinases-Pseudokinases"/>
</dbReference>
<protein>
    <submittedName>
        <fullName evidence="2">Kinase-like domain-containing protein</fullName>
    </submittedName>
</protein>
<dbReference type="Gene3D" id="1.10.510.10">
    <property type="entry name" value="Transferase(Phosphotransferase) domain 1"/>
    <property type="match status" value="1"/>
</dbReference>
<feature type="domain" description="Protein kinase" evidence="1">
    <location>
        <begin position="57"/>
        <end position="306"/>
    </location>
</feature>
<dbReference type="GO" id="GO:0004674">
    <property type="term" value="F:protein serine/threonine kinase activity"/>
    <property type="evidence" value="ECO:0007669"/>
    <property type="project" value="TreeGrafter"/>
</dbReference>
<evidence type="ECO:0000313" key="2">
    <source>
        <dbReference type="EMBL" id="POG67097.1"/>
    </source>
</evidence>
<accession>A0A2P4PNZ4</accession>
<dbReference type="InterPro" id="IPR000719">
    <property type="entry name" value="Prot_kinase_dom"/>
</dbReference>
<reference evidence="2 3" key="2">
    <citation type="journal article" date="2018" name="New Phytol.">
        <title>High intraspecific genome diversity in the model arbuscular mycorrhizal symbiont Rhizophagus irregularis.</title>
        <authorList>
            <person name="Chen E.C.H."/>
            <person name="Morin E."/>
            <person name="Beaudet D."/>
            <person name="Noel J."/>
            <person name="Yildirir G."/>
            <person name="Ndikumana S."/>
            <person name="Charron P."/>
            <person name="St-Onge C."/>
            <person name="Giorgi J."/>
            <person name="Kruger M."/>
            <person name="Marton T."/>
            <person name="Ropars J."/>
            <person name="Grigoriev I.V."/>
            <person name="Hainaut M."/>
            <person name="Henrissat B."/>
            <person name="Roux C."/>
            <person name="Martin F."/>
            <person name="Corradi N."/>
        </authorList>
    </citation>
    <scope>NUCLEOTIDE SEQUENCE [LARGE SCALE GENOMIC DNA]</scope>
    <source>
        <strain evidence="2 3">DAOM 197198</strain>
    </source>
</reference>
<name>A0A2P4PNZ4_RHIID</name>
<dbReference type="VEuPathDB" id="FungiDB:RhiirFUN_000110"/>
<dbReference type="EMBL" id="AUPC02000178">
    <property type="protein sequence ID" value="POG67097.1"/>
    <property type="molecule type" value="Genomic_DNA"/>
</dbReference>
<evidence type="ECO:0000313" key="3">
    <source>
        <dbReference type="Proteomes" id="UP000018888"/>
    </source>
</evidence>
<reference evidence="2 3" key="1">
    <citation type="journal article" date="2013" name="Proc. Natl. Acad. Sci. U.S.A.">
        <title>Genome of an arbuscular mycorrhizal fungus provides insight into the oldest plant symbiosis.</title>
        <authorList>
            <person name="Tisserant E."/>
            <person name="Malbreil M."/>
            <person name="Kuo A."/>
            <person name="Kohler A."/>
            <person name="Symeonidi A."/>
            <person name="Balestrini R."/>
            <person name="Charron P."/>
            <person name="Duensing N."/>
            <person name="Frei Dit Frey N."/>
            <person name="Gianinazzi-Pearson V."/>
            <person name="Gilbert L.B."/>
            <person name="Handa Y."/>
            <person name="Herr J.R."/>
            <person name="Hijri M."/>
            <person name="Koul R."/>
            <person name="Kawaguchi M."/>
            <person name="Krajinski F."/>
            <person name="Lammers P.J."/>
            <person name="Masclaux F.G."/>
            <person name="Murat C."/>
            <person name="Morin E."/>
            <person name="Ndikumana S."/>
            <person name="Pagni M."/>
            <person name="Petitpierre D."/>
            <person name="Requena N."/>
            <person name="Rosikiewicz P."/>
            <person name="Riley R."/>
            <person name="Saito K."/>
            <person name="San Clemente H."/>
            <person name="Shapiro H."/>
            <person name="van Tuinen D."/>
            <person name="Becard G."/>
            <person name="Bonfante P."/>
            <person name="Paszkowski U."/>
            <person name="Shachar-Hill Y.Y."/>
            <person name="Tuskan G.A."/>
            <person name="Young P.W."/>
            <person name="Sanders I.R."/>
            <person name="Henrissat B."/>
            <person name="Rensing S.A."/>
            <person name="Grigoriev I.V."/>
            <person name="Corradi N."/>
            <person name="Roux C."/>
            <person name="Martin F."/>
        </authorList>
    </citation>
    <scope>NUCLEOTIDE SEQUENCE [LARGE SCALE GENOMIC DNA]</scope>
    <source>
        <strain evidence="2 3">DAOM 197198</strain>
    </source>
</reference>
<dbReference type="AlphaFoldDB" id="A0A2P4PNZ4"/>
<evidence type="ECO:0000259" key="1">
    <source>
        <dbReference type="PROSITE" id="PS50011"/>
    </source>
</evidence>